<feature type="domain" description="GST C-terminal" evidence="5">
    <location>
        <begin position="89"/>
        <end position="210"/>
    </location>
</feature>
<dbReference type="PROSITE" id="PS50405">
    <property type="entry name" value="GST_CTER"/>
    <property type="match status" value="1"/>
</dbReference>
<dbReference type="CDD" id="cd03189">
    <property type="entry name" value="GST_C_GTT1_like"/>
    <property type="match status" value="1"/>
</dbReference>
<dbReference type="SFLD" id="SFLDG01150">
    <property type="entry name" value="Main.1:_Beta-like"/>
    <property type="match status" value="1"/>
</dbReference>
<sequence length="210" mass="23112">MSITVHHLNNSRSQRILWLLEELGLPYTITRYQRDSKTMLAPASLKKVHALGKSPVIVDEETGLTVAETAVIVNYLIAKAGGRMGAPGEAAADLRYQYWMHYAEGSLMPPLVLKLVMGRVPVMGRFAMKKVQPMIDNHLDFVEGELAARQWFSGDDIGGADVMMSFPLEAARSRAGLNSSRPATMAWLKRIHARPAYQAALAQGGPYAYA</sequence>
<evidence type="ECO:0000313" key="6">
    <source>
        <dbReference type="EMBL" id="QOL83248.1"/>
    </source>
</evidence>
<feature type="domain" description="GST N-terminal" evidence="4">
    <location>
        <begin position="1"/>
        <end position="84"/>
    </location>
</feature>
<evidence type="ECO:0000256" key="3">
    <source>
        <dbReference type="ARBA" id="ARBA00047960"/>
    </source>
</evidence>
<dbReference type="Pfam" id="PF13409">
    <property type="entry name" value="GST_N_2"/>
    <property type="match status" value="1"/>
</dbReference>
<dbReference type="SFLD" id="SFLDS00019">
    <property type="entry name" value="Glutathione_Transferase_(cytos"/>
    <property type="match status" value="1"/>
</dbReference>
<dbReference type="FunFam" id="3.40.30.10:FF:000156">
    <property type="entry name" value="Glutathione S-transferase 1"/>
    <property type="match status" value="1"/>
</dbReference>
<evidence type="ECO:0000259" key="5">
    <source>
        <dbReference type="PROSITE" id="PS50405"/>
    </source>
</evidence>
<dbReference type="Gene3D" id="3.40.30.10">
    <property type="entry name" value="Glutaredoxin"/>
    <property type="match status" value="1"/>
</dbReference>
<dbReference type="PROSITE" id="PS50404">
    <property type="entry name" value="GST_NTER"/>
    <property type="match status" value="1"/>
</dbReference>
<dbReference type="GO" id="GO:0005737">
    <property type="term" value="C:cytoplasm"/>
    <property type="evidence" value="ECO:0007669"/>
    <property type="project" value="UniProtKB-ARBA"/>
</dbReference>
<gene>
    <name evidence="6" type="ORF">F3W81_15435</name>
</gene>
<dbReference type="GO" id="GO:0004364">
    <property type="term" value="F:glutathione transferase activity"/>
    <property type="evidence" value="ECO:0007669"/>
    <property type="project" value="UniProtKB-EC"/>
</dbReference>
<keyword evidence="7" id="KW-1185">Reference proteome</keyword>
<dbReference type="SFLD" id="SFLDG00358">
    <property type="entry name" value="Main_(cytGST)"/>
    <property type="match status" value="1"/>
</dbReference>
<dbReference type="Gene3D" id="1.20.1050.10">
    <property type="match status" value="1"/>
</dbReference>
<comment type="catalytic activity">
    <reaction evidence="3">
        <text>RX + glutathione = an S-substituted glutathione + a halide anion + H(+)</text>
        <dbReference type="Rhea" id="RHEA:16437"/>
        <dbReference type="ChEBI" id="CHEBI:15378"/>
        <dbReference type="ChEBI" id="CHEBI:16042"/>
        <dbReference type="ChEBI" id="CHEBI:17792"/>
        <dbReference type="ChEBI" id="CHEBI:57925"/>
        <dbReference type="ChEBI" id="CHEBI:90779"/>
        <dbReference type="EC" id="2.5.1.18"/>
    </reaction>
</comment>
<protein>
    <recommendedName>
        <fullName evidence="1">glutathione transferase</fullName>
        <ecNumber evidence="1">2.5.1.18</ecNumber>
    </recommendedName>
</protein>
<evidence type="ECO:0000256" key="1">
    <source>
        <dbReference type="ARBA" id="ARBA00012452"/>
    </source>
</evidence>
<dbReference type="SUPFAM" id="SSF47616">
    <property type="entry name" value="GST C-terminal domain-like"/>
    <property type="match status" value="1"/>
</dbReference>
<dbReference type="AlphaFoldDB" id="A0A7L9WUQ8"/>
<dbReference type="InterPro" id="IPR036249">
    <property type="entry name" value="Thioredoxin-like_sf"/>
</dbReference>
<dbReference type="Proteomes" id="UP000594118">
    <property type="component" value="Chromosome"/>
</dbReference>
<name>A0A7L9WUQ8_9RHOB</name>
<dbReference type="InterPro" id="IPR004045">
    <property type="entry name" value="Glutathione_S-Trfase_N"/>
</dbReference>
<dbReference type="InterPro" id="IPR036282">
    <property type="entry name" value="Glutathione-S-Trfase_C_sf"/>
</dbReference>
<proteinExistence type="predicted"/>
<dbReference type="KEGG" id="pshq:F3W81_15435"/>
<dbReference type="SUPFAM" id="SSF52833">
    <property type="entry name" value="Thioredoxin-like"/>
    <property type="match status" value="1"/>
</dbReference>
<dbReference type="EC" id="2.5.1.18" evidence="1"/>
<dbReference type="InterPro" id="IPR040079">
    <property type="entry name" value="Glutathione_S-Trfase"/>
</dbReference>
<dbReference type="GO" id="GO:0004601">
    <property type="term" value="F:peroxidase activity"/>
    <property type="evidence" value="ECO:0007669"/>
    <property type="project" value="UniProtKB-ARBA"/>
</dbReference>
<evidence type="ECO:0000256" key="2">
    <source>
        <dbReference type="ARBA" id="ARBA00022679"/>
    </source>
</evidence>
<dbReference type="InterPro" id="IPR010987">
    <property type="entry name" value="Glutathione-S-Trfase_C-like"/>
</dbReference>
<organism evidence="6 7">
    <name type="scientific">Pseudooceanicola spongiae</name>
    <dbReference type="NCBI Taxonomy" id="2613965"/>
    <lineage>
        <taxon>Bacteria</taxon>
        <taxon>Pseudomonadati</taxon>
        <taxon>Pseudomonadota</taxon>
        <taxon>Alphaproteobacteria</taxon>
        <taxon>Rhodobacterales</taxon>
        <taxon>Paracoccaceae</taxon>
        <taxon>Pseudooceanicola</taxon>
    </lineage>
</organism>
<reference evidence="6 7" key="1">
    <citation type="submission" date="2019-10" db="EMBL/GenBank/DDBJ databases">
        <title>Pseudopuniceibacterium sp. HQ09 islated from Antarctica.</title>
        <authorList>
            <person name="Liao L."/>
            <person name="Su S."/>
            <person name="Chen B."/>
            <person name="Yu Y."/>
        </authorList>
    </citation>
    <scope>NUCLEOTIDE SEQUENCE [LARGE SCALE GENOMIC DNA]</scope>
    <source>
        <strain evidence="6 7">HQ09</strain>
    </source>
</reference>
<dbReference type="CDD" id="cd03046">
    <property type="entry name" value="GST_N_GTT1_like"/>
    <property type="match status" value="1"/>
</dbReference>
<dbReference type="PANTHER" id="PTHR44051">
    <property type="entry name" value="GLUTATHIONE S-TRANSFERASE-RELATED"/>
    <property type="match status" value="1"/>
</dbReference>
<dbReference type="InterPro" id="IPR004046">
    <property type="entry name" value="GST_C"/>
</dbReference>
<dbReference type="Pfam" id="PF00043">
    <property type="entry name" value="GST_C"/>
    <property type="match status" value="1"/>
</dbReference>
<accession>A0A7L9WUQ8</accession>
<evidence type="ECO:0000259" key="4">
    <source>
        <dbReference type="PROSITE" id="PS50404"/>
    </source>
</evidence>
<keyword evidence="2 6" id="KW-0808">Transferase</keyword>
<dbReference type="EMBL" id="CP045201">
    <property type="protein sequence ID" value="QOL83248.1"/>
    <property type="molecule type" value="Genomic_DNA"/>
</dbReference>
<dbReference type="PANTHER" id="PTHR44051:SF9">
    <property type="entry name" value="GLUTATHIONE S-TRANSFERASE 1"/>
    <property type="match status" value="1"/>
</dbReference>
<evidence type="ECO:0000313" key="7">
    <source>
        <dbReference type="Proteomes" id="UP000594118"/>
    </source>
</evidence>